<keyword evidence="1" id="KW-0812">Transmembrane</keyword>
<proteinExistence type="predicted"/>
<evidence type="ECO:0000256" key="1">
    <source>
        <dbReference type="SAM" id="Phobius"/>
    </source>
</evidence>
<keyword evidence="1" id="KW-1133">Transmembrane helix</keyword>
<keyword evidence="1" id="KW-0472">Membrane</keyword>
<evidence type="ECO:0000313" key="3">
    <source>
        <dbReference type="Proteomes" id="UP000017861"/>
    </source>
</evidence>
<comment type="caution">
    <text evidence="2">The sequence shown here is derived from an EMBL/GenBank/DDBJ whole genome shotgun (WGS) entry which is preliminary data.</text>
</comment>
<dbReference type="Proteomes" id="UP000017861">
    <property type="component" value="Unassembled WGS sequence"/>
</dbReference>
<sequence>MIRGGLSHSTAWIIYYYFYEWHLKKKKGEYQWTEVKVCACVYVCMCVSVCVCVSVCLCVCVCIAMLIFSSIKKTYRQ</sequence>
<evidence type="ECO:0000313" key="2">
    <source>
        <dbReference type="EMBL" id="ESS65530.1"/>
    </source>
</evidence>
<gene>
    <name evidence="2" type="ORF">TCDM_06013</name>
</gene>
<feature type="transmembrane region" description="Helical" evidence="1">
    <location>
        <begin position="39"/>
        <end position="68"/>
    </location>
</feature>
<protein>
    <submittedName>
        <fullName evidence="2">Uncharacterized protein</fullName>
    </submittedName>
</protein>
<accession>V5AXJ2</accession>
<name>V5AXJ2_TRYCR</name>
<dbReference type="EMBL" id="AYLP01000062">
    <property type="protein sequence ID" value="ESS65530.1"/>
    <property type="molecule type" value="Genomic_DNA"/>
</dbReference>
<dbReference type="AlphaFoldDB" id="V5AXJ2"/>
<organism evidence="2 3">
    <name type="scientific">Trypanosoma cruzi Dm28c</name>
    <dbReference type="NCBI Taxonomy" id="1416333"/>
    <lineage>
        <taxon>Eukaryota</taxon>
        <taxon>Discoba</taxon>
        <taxon>Euglenozoa</taxon>
        <taxon>Kinetoplastea</taxon>
        <taxon>Metakinetoplastina</taxon>
        <taxon>Trypanosomatida</taxon>
        <taxon>Trypanosomatidae</taxon>
        <taxon>Trypanosoma</taxon>
        <taxon>Schizotrypanum</taxon>
    </lineage>
</organism>
<dbReference type="VEuPathDB" id="TriTrypDB:TCDM_06013"/>
<reference evidence="2 3" key="1">
    <citation type="journal article" date="2014" name="Genome Announc.">
        <title>Trypanosoma cruzi Clone Dm28c Draft Genome Sequence.</title>
        <authorList>
            <person name="Grisard E.C."/>
            <person name="Teixeira S.M."/>
            <person name="de Almeida L.G."/>
            <person name="Stoco P.H."/>
            <person name="Gerber A.L."/>
            <person name="Talavera-Lopez C."/>
            <person name="Lima O.C."/>
            <person name="Andersson B."/>
            <person name="de Vasconcelos A.T."/>
        </authorList>
    </citation>
    <scope>NUCLEOTIDE SEQUENCE [LARGE SCALE GENOMIC DNA]</scope>
    <source>
        <strain evidence="2 3">Dm28c</strain>
    </source>
</reference>